<organism evidence="3 4">
    <name type="scientific">Citrullus colocynthis</name>
    <name type="common">colocynth</name>
    <dbReference type="NCBI Taxonomy" id="252529"/>
    <lineage>
        <taxon>Eukaryota</taxon>
        <taxon>Viridiplantae</taxon>
        <taxon>Streptophyta</taxon>
        <taxon>Embryophyta</taxon>
        <taxon>Tracheophyta</taxon>
        <taxon>Spermatophyta</taxon>
        <taxon>Magnoliopsida</taxon>
        <taxon>eudicotyledons</taxon>
        <taxon>Gunneridae</taxon>
        <taxon>Pentapetalae</taxon>
        <taxon>rosids</taxon>
        <taxon>fabids</taxon>
        <taxon>Cucurbitales</taxon>
        <taxon>Cucurbitaceae</taxon>
        <taxon>Benincaseae</taxon>
        <taxon>Citrullus</taxon>
    </lineage>
</organism>
<protein>
    <recommendedName>
        <fullName evidence="2">FAF domain-containing protein</fullName>
    </recommendedName>
</protein>
<dbReference type="Proteomes" id="UP001642487">
    <property type="component" value="Chromosome 8"/>
</dbReference>
<evidence type="ECO:0000313" key="4">
    <source>
        <dbReference type="Proteomes" id="UP001642487"/>
    </source>
</evidence>
<evidence type="ECO:0000313" key="3">
    <source>
        <dbReference type="EMBL" id="CAK9327707.1"/>
    </source>
</evidence>
<dbReference type="PANTHER" id="PTHR33155:SF17">
    <property type="entry name" value="F2E2.18-RELATED"/>
    <property type="match status" value="1"/>
</dbReference>
<feature type="domain" description="FAF" evidence="2">
    <location>
        <begin position="34"/>
        <end position="93"/>
    </location>
</feature>
<sequence>MQRKKIDLKEQEKAGEIWGPKRFPKVRRSKDEKEYPPPLPLLVRTENMGSHIKPWVIRRHCTGDGRLILTEEKVRHREFFRAHRSGGRLMLQLVAVEEQMAEEGNATLMLEVAVPGVVRNLTTCTLPVL</sequence>
<dbReference type="InterPro" id="IPR021410">
    <property type="entry name" value="FAF"/>
</dbReference>
<accession>A0ABP0Z4J9</accession>
<dbReference type="Pfam" id="PF11250">
    <property type="entry name" value="FAF"/>
    <property type="match status" value="1"/>
</dbReference>
<evidence type="ECO:0000256" key="1">
    <source>
        <dbReference type="ARBA" id="ARBA00008690"/>
    </source>
</evidence>
<comment type="similarity">
    <text evidence="1">Belongs to the fantastic four family.</text>
</comment>
<dbReference type="InterPro" id="IPR046431">
    <property type="entry name" value="FAF_dom"/>
</dbReference>
<reference evidence="3 4" key="1">
    <citation type="submission" date="2024-03" db="EMBL/GenBank/DDBJ databases">
        <authorList>
            <person name="Gkanogiannis A."/>
            <person name="Becerra Lopez-Lavalle L."/>
        </authorList>
    </citation>
    <scope>NUCLEOTIDE SEQUENCE [LARGE SCALE GENOMIC DNA]</scope>
</reference>
<evidence type="ECO:0000259" key="2">
    <source>
        <dbReference type="Pfam" id="PF11250"/>
    </source>
</evidence>
<proteinExistence type="inferred from homology"/>
<name>A0ABP0Z4J9_9ROSI</name>
<gene>
    <name evidence="3" type="ORF">CITCOLO1_LOCUS20095</name>
</gene>
<dbReference type="PANTHER" id="PTHR33155">
    <property type="entry name" value="FANTASTIC FOUR-LIKE PROTEIN (DUF3049)"/>
    <property type="match status" value="1"/>
</dbReference>
<dbReference type="EMBL" id="OZ021742">
    <property type="protein sequence ID" value="CAK9327707.1"/>
    <property type="molecule type" value="Genomic_DNA"/>
</dbReference>
<keyword evidence="4" id="KW-1185">Reference proteome</keyword>